<protein>
    <submittedName>
        <fullName evidence="1">Uncharacterized protein</fullName>
    </submittedName>
</protein>
<gene>
    <name evidence="1" type="ORF">J4Q44_G00291830</name>
</gene>
<organism evidence="1 2">
    <name type="scientific">Coregonus suidteri</name>
    <dbReference type="NCBI Taxonomy" id="861788"/>
    <lineage>
        <taxon>Eukaryota</taxon>
        <taxon>Metazoa</taxon>
        <taxon>Chordata</taxon>
        <taxon>Craniata</taxon>
        <taxon>Vertebrata</taxon>
        <taxon>Euteleostomi</taxon>
        <taxon>Actinopterygii</taxon>
        <taxon>Neopterygii</taxon>
        <taxon>Teleostei</taxon>
        <taxon>Protacanthopterygii</taxon>
        <taxon>Salmoniformes</taxon>
        <taxon>Salmonidae</taxon>
        <taxon>Coregoninae</taxon>
        <taxon>Coregonus</taxon>
    </lineage>
</organism>
<name>A0AAN8QDZ8_9TELE</name>
<accession>A0AAN8QDZ8</accession>
<dbReference type="Proteomes" id="UP001356427">
    <property type="component" value="Unassembled WGS sequence"/>
</dbReference>
<feature type="non-terminal residue" evidence="1">
    <location>
        <position position="1"/>
    </location>
</feature>
<evidence type="ECO:0000313" key="2">
    <source>
        <dbReference type="Proteomes" id="UP001356427"/>
    </source>
</evidence>
<proteinExistence type="predicted"/>
<keyword evidence="2" id="KW-1185">Reference proteome</keyword>
<comment type="caution">
    <text evidence="1">The sequence shown here is derived from an EMBL/GenBank/DDBJ whole genome shotgun (WGS) entry which is preliminary data.</text>
</comment>
<reference evidence="1 2" key="1">
    <citation type="submission" date="2021-04" db="EMBL/GenBank/DDBJ databases">
        <authorList>
            <person name="De Guttry C."/>
            <person name="Zahm M."/>
            <person name="Klopp C."/>
            <person name="Cabau C."/>
            <person name="Louis A."/>
            <person name="Berthelot C."/>
            <person name="Parey E."/>
            <person name="Roest Crollius H."/>
            <person name="Montfort J."/>
            <person name="Robinson-Rechavi M."/>
            <person name="Bucao C."/>
            <person name="Bouchez O."/>
            <person name="Gislard M."/>
            <person name="Lluch J."/>
            <person name="Milhes M."/>
            <person name="Lampietro C."/>
            <person name="Lopez Roques C."/>
            <person name="Donnadieu C."/>
            <person name="Braasch I."/>
            <person name="Desvignes T."/>
            <person name="Postlethwait J."/>
            <person name="Bobe J."/>
            <person name="Wedekind C."/>
            <person name="Guiguen Y."/>
        </authorList>
    </citation>
    <scope>NUCLEOTIDE SEQUENCE [LARGE SCALE GENOMIC DNA]</scope>
    <source>
        <strain evidence="1">Cs_M1</strain>
        <tissue evidence="1">Blood</tissue>
    </source>
</reference>
<evidence type="ECO:0000313" key="1">
    <source>
        <dbReference type="EMBL" id="KAK6301085.1"/>
    </source>
</evidence>
<dbReference type="EMBL" id="JAGTTL010000027">
    <property type="protein sequence ID" value="KAK6301085.1"/>
    <property type="molecule type" value="Genomic_DNA"/>
</dbReference>
<sequence>RVERKTVSKPSLVERYSKVLPLAALLLLPHKQDNMNPLSSEKEMLIDEIEQSLFTLTVDNLRYLCERHRQDGKDGSEIKGMNHRLLRRKIMEEMWDNTDSMKSEEQGMSWLVQLKEDIRRILEDASGALMSPSQSDDDAVDYDEECEEEDSDWLPSNGLKVEHLSSSQSDDDAADCDEEWDVEDKDWLASDGLGAELDPERCTPERSVRGVSIYFSSHKVCFSVFP</sequence>
<dbReference type="AlphaFoldDB" id="A0AAN8QDZ8"/>